<feature type="transmembrane region" description="Helical" evidence="1">
    <location>
        <begin position="88"/>
        <end position="106"/>
    </location>
</feature>
<keyword evidence="3" id="KW-1185">Reference proteome</keyword>
<feature type="transmembrane region" description="Helical" evidence="1">
    <location>
        <begin position="182"/>
        <end position="208"/>
    </location>
</feature>
<reference evidence="2 3" key="1">
    <citation type="submission" date="2023-07" db="EMBL/GenBank/DDBJ databases">
        <title>Sorghum-associated microbial communities from plants grown in Nebraska, USA.</title>
        <authorList>
            <person name="Schachtman D."/>
        </authorList>
    </citation>
    <scope>NUCLEOTIDE SEQUENCE [LARGE SCALE GENOMIC DNA]</scope>
    <source>
        <strain evidence="2 3">3262</strain>
    </source>
</reference>
<keyword evidence="1" id="KW-0472">Membrane</keyword>
<protein>
    <recommendedName>
        <fullName evidence="4">Lycopene cyclase domain-containing protein</fullName>
    </recommendedName>
</protein>
<dbReference type="Proteomes" id="UP001247620">
    <property type="component" value="Unassembled WGS sequence"/>
</dbReference>
<evidence type="ECO:0000256" key="1">
    <source>
        <dbReference type="SAM" id="Phobius"/>
    </source>
</evidence>
<gene>
    <name evidence="2" type="ORF">J2W55_001767</name>
</gene>
<feature type="transmembrane region" description="Helical" evidence="1">
    <location>
        <begin position="145"/>
        <end position="170"/>
    </location>
</feature>
<feature type="transmembrane region" description="Helical" evidence="1">
    <location>
        <begin position="30"/>
        <end position="52"/>
    </location>
</feature>
<feature type="transmembrane region" description="Helical" evidence="1">
    <location>
        <begin position="6"/>
        <end position="21"/>
    </location>
</feature>
<evidence type="ECO:0000313" key="3">
    <source>
        <dbReference type="Proteomes" id="UP001247620"/>
    </source>
</evidence>
<keyword evidence="1" id="KW-0812">Transmembrane</keyword>
<proteinExistence type="predicted"/>
<organism evidence="2 3">
    <name type="scientific">Mucilaginibacter pocheonensis</name>
    <dbReference type="NCBI Taxonomy" id="398050"/>
    <lineage>
        <taxon>Bacteria</taxon>
        <taxon>Pseudomonadati</taxon>
        <taxon>Bacteroidota</taxon>
        <taxon>Sphingobacteriia</taxon>
        <taxon>Sphingobacteriales</taxon>
        <taxon>Sphingobacteriaceae</taxon>
        <taxon>Mucilaginibacter</taxon>
    </lineage>
</organism>
<feature type="transmembrane region" description="Helical" evidence="1">
    <location>
        <begin position="58"/>
        <end position="76"/>
    </location>
</feature>
<evidence type="ECO:0000313" key="2">
    <source>
        <dbReference type="EMBL" id="MDR6941925.1"/>
    </source>
</evidence>
<dbReference type="EMBL" id="JAVDUU010000002">
    <property type="protein sequence ID" value="MDR6941925.1"/>
    <property type="molecule type" value="Genomic_DNA"/>
</dbReference>
<feature type="transmembrane region" description="Helical" evidence="1">
    <location>
        <begin position="112"/>
        <end position="133"/>
    </location>
</feature>
<name>A0ABU1TAR0_9SPHI</name>
<keyword evidence="1" id="KW-1133">Transmembrane helix</keyword>
<accession>A0ABU1TAR0</accession>
<sequence>MLNSLYFFFELFAFICCLYAYKKLDRNFKIFLPFLAFIVIFEFANMYDWLMWRHTNAWCYNFEGIIELTIYGWFMASLDKRRSYRKKVYMAIVAGIAITLIDIFLIQGFWTLATISIVVQNTILATLVCIYYYNLVNNSDEYLDLLSYPPFYTTIGLLFYTLTNFFYYAFFSYMLYVKNYHFYMVAKVICDIGCVFIYSLLAVSFLCFSRTKKLSLF</sequence>
<evidence type="ECO:0008006" key="4">
    <source>
        <dbReference type="Google" id="ProtNLM"/>
    </source>
</evidence>
<comment type="caution">
    <text evidence="2">The sequence shown here is derived from an EMBL/GenBank/DDBJ whole genome shotgun (WGS) entry which is preliminary data.</text>
</comment>